<keyword evidence="2" id="KW-1185">Reference proteome</keyword>
<dbReference type="Proteomes" id="UP001057402">
    <property type="component" value="Chromosome 2"/>
</dbReference>
<proteinExistence type="predicted"/>
<comment type="caution">
    <text evidence="1">The sequence shown here is derived from an EMBL/GenBank/DDBJ whole genome shotgun (WGS) entry which is preliminary data.</text>
</comment>
<gene>
    <name evidence="1" type="ORF">MLD38_005351</name>
</gene>
<evidence type="ECO:0000313" key="1">
    <source>
        <dbReference type="EMBL" id="KAI4387524.1"/>
    </source>
</evidence>
<sequence length="164" mass="18004">MEPNYDYEEEAPRHRQRPPSDDRPPQHQQHPQQHQHASNADLVNSAKYLAEAARSAFSHESGKVDTGRAAGAAADLLDAASHYARLEEKSFGKYVDQAENYLHQYQSSHSTTSVGSNHAPTSAGAAPQHSFPSSHAPPKKDDEEDSGGGYGDYIKMAQGFLKKY</sequence>
<evidence type="ECO:0000313" key="2">
    <source>
        <dbReference type="Proteomes" id="UP001057402"/>
    </source>
</evidence>
<protein>
    <submittedName>
        <fullName evidence="1">Uncharacterized protein</fullName>
    </submittedName>
</protein>
<accession>A0ACB9S8P3</accession>
<name>A0ACB9S8P3_9MYRT</name>
<reference evidence="2" key="1">
    <citation type="journal article" date="2023" name="Front. Plant Sci.">
        <title>Chromosomal-level genome assembly of Melastoma candidum provides insights into trichome evolution.</title>
        <authorList>
            <person name="Zhong Y."/>
            <person name="Wu W."/>
            <person name="Sun C."/>
            <person name="Zou P."/>
            <person name="Liu Y."/>
            <person name="Dai S."/>
            <person name="Zhou R."/>
        </authorList>
    </citation>
    <scope>NUCLEOTIDE SEQUENCE [LARGE SCALE GENOMIC DNA]</scope>
</reference>
<organism evidence="1 2">
    <name type="scientific">Melastoma candidum</name>
    <dbReference type="NCBI Taxonomy" id="119954"/>
    <lineage>
        <taxon>Eukaryota</taxon>
        <taxon>Viridiplantae</taxon>
        <taxon>Streptophyta</taxon>
        <taxon>Embryophyta</taxon>
        <taxon>Tracheophyta</taxon>
        <taxon>Spermatophyta</taxon>
        <taxon>Magnoliopsida</taxon>
        <taxon>eudicotyledons</taxon>
        <taxon>Gunneridae</taxon>
        <taxon>Pentapetalae</taxon>
        <taxon>rosids</taxon>
        <taxon>malvids</taxon>
        <taxon>Myrtales</taxon>
        <taxon>Melastomataceae</taxon>
        <taxon>Melastomatoideae</taxon>
        <taxon>Melastomateae</taxon>
        <taxon>Melastoma</taxon>
    </lineage>
</organism>
<dbReference type="EMBL" id="CM042881">
    <property type="protein sequence ID" value="KAI4387524.1"/>
    <property type="molecule type" value="Genomic_DNA"/>
</dbReference>